<proteinExistence type="predicted"/>
<name>A0ACB9B6X6_ARCLA</name>
<evidence type="ECO:0000313" key="1">
    <source>
        <dbReference type="EMBL" id="KAI3718214.1"/>
    </source>
</evidence>
<reference evidence="1 2" key="2">
    <citation type="journal article" date="2022" name="Mol. Ecol. Resour.">
        <title>The genomes of chicory, endive, great burdock and yacon provide insights into Asteraceae paleo-polyploidization history and plant inulin production.</title>
        <authorList>
            <person name="Fan W."/>
            <person name="Wang S."/>
            <person name="Wang H."/>
            <person name="Wang A."/>
            <person name="Jiang F."/>
            <person name="Liu H."/>
            <person name="Zhao H."/>
            <person name="Xu D."/>
            <person name="Zhang Y."/>
        </authorList>
    </citation>
    <scope>NUCLEOTIDE SEQUENCE [LARGE SCALE GENOMIC DNA]</scope>
    <source>
        <strain evidence="2">cv. Niubang</strain>
    </source>
</reference>
<protein>
    <submittedName>
        <fullName evidence="1">Uncharacterized protein</fullName>
    </submittedName>
</protein>
<evidence type="ECO:0000313" key="2">
    <source>
        <dbReference type="Proteomes" id="UP001055879"/>
    </source>
</evidence>
<dbReference type="EMBL" id="CM042052">
    <property type="protein sequence ID" value="KAI3718214.1"/>
    <property type="molecule type" value="Genomic_DNA"/>
</dbReference>
<sequence length="114" mass="13109">MTETWTTMIVAWLKDNNDIELDRRENMMCNKKQSSLPPVVAVVQGDDYRRLNRDQKISEYKPVSAGDGFRCGLWNKKKACNRVMEDVPRGHVADHKAYRPTDDQATIERGRAAV</sequence>
<dbReference type="Proteomes" id="UP001055879">
    <property type="component" value="Linkage Group LG06"/>
</dbReference>
<keyword evidence="2" id="KW-1185">Reference proteome</keyword>
<organism evidence="1 2">
    <name type="scientific">Arctium lappa</name>
    <name type="common">Greater burdock</name>
    <name type="synonym">Lappa major</name>
    <dbReference type="NCBI Taxonomy" id="4217"/>
    <lineage>
        <taxon>Eukaryota</taxon>
        <taxon>Viridiplantae</taxon>
        <taxon>Streptophyta</taxon>
        <taxon>Embryophyta</taxon>
        <taxon>Tracheophyta</taxon>
        <taxon>Spermatophyta</taxon>
        <taxon>Magnoliopsida</taxon>
        <taxon>eudicotyledons</taxon>
        <taxon>Gunneridae</taxon>
        <taxon>Pentapetalae</taxon>
        <taxon>asterids</taxon>
        <taxon>campanulids</taxon>
        <taxon>Asterales</taxon>
        <taxon>Asteraceae</taxon>
        <taxon>Carduoideae</taxon>
        <taxon>Cardueae</taxon>
        <taxon>Arctiinae</taxon>
        <taxon>Arctium</taxon>
    </lineage>
</organism>
<comment type="caution">
    <text evidence="1">The sequence shown here is derived from an EMBL/GenBank/DDBJ whole genome shotgun (WGS) entry which is preliminary data.</text>
</comment>
<reference evidence="2" key="1">
    <citation type="journal article" date="2022" name="Mol. Ecol. Resour.">
        <title>The genomes of chicory, endive, great burdock and yacon provide insights into Asteraceae palaeo-polyploidization history and plant inulin production.</title>
        <authorList>
            <person name="Fan W."/>
            <person name="Wang S."/>
            <person name="Wang H."/>
            <person name="Wang A."/>
            <person name="Jiang F."/>
            <person name="Liu H."/>
            <person name="Zhao H."/>
            <person name="Xu D."/>
            <person name="Zhang Y."/>
        </authorList>
    </citation>
    <scope>NUCLEOTIDE SEQUENCE [LARGE SCALE GENOMIC DNA]</scope>
    <source>
        <strain evidence="2">cv. Niubang</strain>
    </source>
</reference>
<accession>A0ACB9B6X6</accession>
<gene>
    <name evidence="1" type="ORF">L6452_19076</name>
</gene>